<dbReference type="Gene3D" id="3.20.20.80">
    <property type="entry name" value="Glycosidases"/>
    <property type="match status" value="1"/>
</dbReference>
<dbReference type="GO" id="GO:0046872">
    <property type="term" value="F:metal ion binding"/>
    <property type="evidence" value="ECO:0007669"/>
    <property type="project" value="UniProtKB-KW"/>
</dbReference>
<evidence type="ECO:0000256" key="8">
    <source>
        <dbReference type="ARBA" id="ARBA00022723"/>
    </source>
</evidence>
<dbReference type="EC" id="2.7.1.175" evidence="4"/>
<dbReference type="Pfam" id="PF00128">
    <property type="entry name" value="Alpha-amylase"/>
    <property type="match status" value="2"/>
</dbReference>
<dbReference type="InterPro" id="IPR013780">
    <property type="entry name" value="Glyco_hydro_b"/>
</dbReference>
<evidence type="ECO:0000256" key="11">
    <source>
        <dbReference type="ARBA" id="ARBA00022840"/>
    </source>
</evidence>
<proteinExistence type="inferred from homology"/>
<dbReference type="InterPro" id="IPR040999">
    <property type="entry name" value="Mak_N_cap"/>
</dbReference>
<comment type="catalytic activity">
    <reaction evidence="1">
        <text>D-maltose = alpha,alpha-trehalose</text>
        <dbReference type="Rhea" id="RHEA:15145"/>
        <dbReference type="ChEBI" id="CHEBI:16551"/>
        <dbReference type="ChEBI" id="CHEBI:17306"/>
        <dbReference type="EC" id="5.4.99.16"/>
    </reaction>
</comment>
<dbReference type="SUPFAM" id="SSF51445">
    <property type="entry name" value="(Trans)glycosidases"/>
    <property type="match status" value="1"/>
</dbReference>
<protein>
    <recommendedName>
        <fullName evidence="6">Maltokinase</fullName>
        <ecNumber evidence="4">2.7.1.175</ecNumber>
        <ecNumber evidence="5">5.4.99.16</ecNumber>
    </recommendedName>
    <alternativeName>
        <fullName evidence="14">Maltose alpha-D-glucosyltransferase</fullName>
    </alternativeName>
    <alternativeName>
        <fullName evidence="13">Maltose-1-phosphate synthase</fullName>
    </alternativeName>
</protein>
<gene>
    <name evidence="17" type="ORF">DSM104443_02107</name>
</gene>
<dbReference type="GO" id="GO:0016301">
    <property type="term" value="F:kinase activity"/>
    <property type="evidence" value="ECO:0007669"/>
    <property type="project" value="UniProtKB-KW"/>
</dbReference>
<evidence type="ECO:0000256" key="5">
    <source>
        <dbReference type="ARBA" id="ARBA00012619"/>
    </source>
</evidence>
<organism evidence="17 18">
    <name type="scientific">Usitatibacter rugosus</name>
    <dbReference type="NCBI Taxonomy" id="2732067"/>
    <lineage>
        <taxon>Bacteria</taxon>
        <taxon>Pseudomonadati</taxon>
        <taxon>Pseudomonadota</taxon>
        <taxon>Betaproteobacteria</taxon>
        <taxon>Nitrosomonadales</taxon>
        <taxon>Usitatibacteraceae</taxon>
        <taxon>Usitatibacter</taxon>
    </lineage>
</organism>
<name>A0A6M4GV43_9PROT</name>
<keyword evidence="17" id="KW-0418">Kinase</keyword>
<evidence type="ECO:0000256" key="15">
    <source>
        <dbReference type="ARBA" id="ARBA00049067"/>
    </source>
</evidence>
<comment type="similarity">
    <text evidence="3">Belongs to the aminoglycoside phosphotransferase family.</text>
</comment>
<keyword evidence="7 17" id="KW-0808">Transferase</keyword>
<evidence type="ECO:0000256" key="6">
    <source>
        <dbReference type="ARBA" id="ARBA00013882"/>
    </source>
</evidence>
<evidence type="ECO:0000256" key="7">
    <source>
        <dbReference type="ARBA" id="ARBA00022679"/>
    </source>
</evidence>
<evidence type="ECO:0000256" key="10">
    <source>
        <dbReference type="ARBA" id="ARBA00022837"/>
    </source>
</evidence>
<dbReference type="SUPFAM" id="SSF51011">
    <property type="entry name" value="Glycosyl hydrolase domain"/>
    <property type="match status" value="1"/>
</dbReference>
<dbReference type="InterPro" id="IPR011009">
    <property type="entry name" value="Kinase-like_dom_sf"/>
</dbReference>
<dbReference type="FunFam" id="3.20.20.80:FF:000055">
    <property type="entry name" value="Trehalose synthase"/>
    <property type="match status" value="1"/>
</dbReference>
<dbReference type="SMART" id="SM00642">
    <property type="entry name" value="Aamy"/>
    <property type="match status" value="1"/>
</dbReference>
<dbReference type="Pfam" id="PF16657">
    <property type="entry name" value="Malt_amylase_C"/>
    <property type="match status" value="1"/>
</dbReference>
<dbReference type="SUPFAM" id="SSF56112">
    <property type="entry name" value="Protein kinase-like (PK-like)"/>
    <property type="match status" value="1"/>
</dbReference>
<evidence type="ECO:0000256" key="12">
    <source>
        <dbReference type="ARBA" id="ARBA00023235"/>
    </source>
</evidence>
<dbReference type="CDD" id="cd11334">
    <property type="entry name" value="AmyAc_TreS"/>
    <property type="match status" value="1"/>
</dbReference>
<dbReference type="NCBIfam" id="TIGR02456">
    <property type="entry name" value="treS_nterm"/>
    <property type="match status" value="1"/>
</dbReference>
<dbReference type="InterPro" id="IPR006047">
    <property type="entry name" value="GH13_cat_dom"/>
</dbReference>
<keyword evidence="8" id="KW-0479">Metal-binding</keyword>
<dbReference type="KEGG" id="uru:DSM104443_02107"/>
<dbReference type="Pfam" id="PF18085">
    <property type="entry name" value="Mak_N_cap"/>
    <property type="match status" value="1"/>
</dbReference>
<dbReference type="GO" id="GO:0005975">
    <property type="term" value="P:carbohydrate metabolic process"/>
    <property type="evidence" value="ECO:0007669"/>
    <property type="project" value="InterPro"/>
</dbReference>
<dbReference type="AlphaFoldDB" id="A0A6M4GV43"/>
<comment type="catalytic activity">
    <reaction evidence="15">
        <text>D-maltose + ATP = alpha-maltose 1-phosphate + ADP + H(+)</text>
        <dbReference type="Rhea" id="RHEA:31915"/>
        <dbReference type="ChEBI" id="CHEBI:15378"/>
        <dbReference type="ChEBI" id="CHEBI:17306"/>
        <dbReference type="ChEBI" id="CHEBI:30616"/>
        <dbReference type="ChEBI" id="CHEBI:63576"/>
        <dbReference type="ChEBI" id="CHEBI:456216"/>
        <dbReference type="EC" id="2.7.1.175"/>
    </reaction>
</comment>
<keyword evidence="9" id="KW-0547">Nucleotide-binding</keyword>
<evidence type="ECO:0000256" key="9">
    <source>
        <dbReference type="ARBA" id="ARBA00022741"/>
    </source>
</evidence>
<evidence type="ECO:0000256" key="4">
    <source>
        <dbReference type="ARBA" id="ARBA00011962"/>
    </source>
</evidence>
<accession>A0A6M4GV43</accession>
<evidence type="ECO:0000259" key="16">
    <source>
        <dbReference type="SMART" id="SM00642"/>
    </source>
</evidence>
<dbReference type="EC" id="5.4.99.16" evidence="5"/>
<sequence length="1104" mass="124695">MDMRTTAATDATAQALADWDNPTWYMDAVVYQVHVKAFFDSNDDGIGDFKGLAQKLDYIRDLGVNTIWVMPFYPSPLLDDGYDVADYEGVHPPYGTREDFKAFVDGAHERGLRVITELIVNHTSDQHPWFQAARNAPRGSPKRNYYVWSDDPNKFAGTRIIFTDTESSNWAWDPVAQQHYWHRFFSHQPDLNFDNPHVVKAVLRTMHFWLDMGVDGFRLDAIPYLVEREGTSNENNPETHAVIKQIRADLDKHYVGKLLLAEANMWPEDVRQYFGEGDECHMAYNFPLMPRLYMSIALEDRHPLVEILAQTPAIPEGCQWAIFLRNHDELTLEMVTDRERDYMYGIFASDPRMKVNVGIRRRLAPLMENDREKIELITFLLMTLPGAPILYYGDEIGMGDNIYLGDRNGVRTPMQWSPDRNAGFSRGDPQRLFLPPIMDPVYGFQAVNVEAQLRSTSSLLQWTRRLIAMRARHRAFSRGSLTFLEPGNRRVLAFVREFEGERLLVVVNLARTSQAVELDLSRYEKLVPVEALGGESFPPIGKLPYLLTLPGYGYFAFRLDAEAKPPTWHSDKLLDRRLPVLVLAADWQKALAAKSTDLKAIFHDVTHEKLRDTVLLPWLTTRRWFAAKDGQVRDIRFASVDEWKTDEGSWWLAFLEAELVSGEKQTYFVPLAIEWETRDVDPVEKMGEHSFAKVRRKDRVGVLYGAFGNPEFARAIARAALRGDEVKAGGGTLRFSSTAALAPLEGSIGEEVRIAPLDQSNTSAFLGSALYLKGYRRVSPGVNPELEIGRFLAEASPYAHTPPLVGAMEVVKDKERTTLAILQGYVENQGDLWTAALAFLDRLLAVEATDGETPPTAPLPEMGMELLGQRVAELHRAFGKKTGNKAFDPERVTAKEIQAWREDVLREARATFDSLATAVDSLPAAVQPLAREALGARDAYIGRIESLDLPDGAFDKTRYHGDLHLGQVLLAKNDLAIVDFEGEPARPLGERRRKHSVLRDVAGMLRSIRYASHAAGLKPPALHHPEQSAQRLARWVDESSATFLRGYRAAANGLSSVPKDETAFTALLDLFVAEKALYELRYEMSHRPGWIAIPLRGLLEWTRP</sequence>
<evidence type="ECO:0000256" key="3">
    <source>
        <dbReference type="ARBA" id="ARBA00006219"/>
    </source>
</evidence>
<evidence type="ECO:0000313" key="18">
    <source>
        <dbReference type="Proteomes" id="UP000501534"/>
    </source>
</evidence>
<dbReference type="Gene3D" id="2.60.40.1180">
    <property type="entry name" value="Golgi alpha-mannosidase II"/>
    <property type="match status" value="1"/>
</dbReference>
<evidence type="ECO:0000256" key="13">
    <source>
        <dbReference type="ARBA" id="ARBA00031251"/>
    </source>
</evidence>
<dbReference type="InterPro" id="IPR045857">
    <property type="entry name" value="O16G_dom_2"/>
</dbReference>
<dbReference type="Proteomes" id="UP000501534">
    <property type="component" value="Chromosome"/>
</dbReference>
<keyword evidence="12" id="KW-0413">Isomerase</keyword>
<reference evidence="17 18" key="1">
    <citation type="submission" date="2020-04" db="EMBL/GenBank/DDBJ databases">
        <title>Usitatibacter rugosus gen. nov., sp. nov. and Usitatibacter palustris sp. nov., novel members of Usitatibacteraceae fam. nov. within the order Nitrosomonadales isolated from soil.</title>
        <authorList>
            <person name="Huber K.J."/>
            <person name="Neumann-Schaal M."/>
            <person name="Geppert A."/>
            <person name="Luckner M."/>
            <person name="Wanner G."/>
            <person name="Overmann J."/>
        </authorList>
    </citation>
    <scope>NUCLEOTIDE SEQUENCE [LARGE SCALE GENOMIC DNA]</scope>
    <source>
        <strain evidence="17 18">0125_3</strain>
    </source>
</reference>
<comment type="similarity">
    <text evidence="2">Belongs to the glycosyl hydrolase 13 family. TreS subfamily.</text>
</comment>
<feature type="domain" description="Glycosyl hydrolase family 13 catalytic" evidence="16">
    <location>
        <begin position="32"/>
        <end position="431"/>
    </location>
</feature>
<dbReference type="InterPro" id="IPR017853">
    <property type="entry name" value="GH"/>
</dbReference>
<evidence type="ECO:0000256" key="1">
    <source>
        <dbReference type="ARBA" id="ARBA00001595"/>
    </source>
</evidence>
<evidence type="ECO:0000256" key="2">
    <source>
        <dbReference type="ARBA" id="ARBA00005496"/>
    </source>
</evidence>
<dbReference type="PANTHER" id="PTHR10357:SF219">
    <property type="entry name" value="MALTOSE ALPHA-D-GLUCOSYLTRANSFERASE"/>
    <property type="match status" value="1"/>
</dbReference>
<dbReference type="PANTHER" id="PTHR10357">
    <property type="entry name" value="ALPHA-AMYLASE FAMILY MEMBER"/>
    <property type="match status" value="1"/>
</dbReference>
<keyword evidence="18" id="KW-1185">Reference proteome</keyword>
<keyword evidence="11" id="KW-0067">ATP-binding</keyword>
<dbReference type="Gene3D" id="3.90.400.10">
    <property type="entry name" value="Oligo-1,6-glucosidase, Domain 2"/>
    <property type="match status" value="1"/>
</dbReference>
<dbReference type="RefSeq" id="WP_212757108.1">
    <property type="nucleotide sequence ID" value="NZ_CP053069.1"/>
</dbReference>
<dbReference type="NCBIfam" id="TIGR02457">
    <property type="entry name" value="TreS_Cterm"/>
    <property type="match status" value="1"/>
</dbReference>
<dbReference type="InterPro" id="IPR012810">
    <property type="entry name" value="TreS/a-amylase_N"/>
</dbReference>
<dbReference type="InterPro" id="IPR012811">
    <property type="entry name" value="TreS_maltokin_C_dom"/>
</dbReference>
<dbReference type="GO" id="GO:0005524">
    <property type="term" value="F:ATP binding"/>
    <property type="evidence" value="ECO:0007669"/>
    <property type="project" value="UniProtKB-KW"/>
</dbReference>
<dbReference type="GO" id="GO:0047471">
    <property type="term" value="F:maltose alpha-D-glucosyltransferase activity"/>
    <property type="evidence" value="ECO:0007669"/>
    <property type="project" value="UniProtKB-EC"/>
</dbReference>
<evidence type="ECO:0000313" key="17">
    <source>
        <dbReference type="EMBL" id="QJR11036.1"/>
    </source>
</evidence>
<keyword evidence="10" id="KW-0106">Calcium</keyword>
<evidence type="ECO:0000256" key="14">
    <source>
        <dbReference type="ARBA" id="ARBA00031378"/>
    </source>
</evidence>
<dbReference type="InterPro" id="IPR032091">
    <property type="entry name" value="Malt_amylase-like_C"/>
</dbReference>
<dbReference type="EMBL" id="CP053069">
    <property type="protein sequence ID" value="QJR11036.1"/>
    <property type="molecule type" value="Genomic_DNA"/>
</dbReference>
<dbReference type="Gene3D" id="3.90.1200.10">
    <property type="match status" value="1"/>
</dbReference>